<evidence type="ECO:0000259" key="2">
    <source>
        <dbReference type="Pfam" id="PF04773"/>
    </source>
</evidence>
<dbReference type="PANTHER" id="PTHR30273:SF2">
    <property type="entry name" value="PROTEIN FECR"/>
    <property type="match status" value="1"/>
</dbReference>
<evidence type="ECO:0000313" key="4">
    <source>
        <dbReference type="EMBL" id="TWI83897.1"/>
    </source>
</evidence>
<dbReference type="InterPro" id="IPR012373">
    <property type="entry name" value="Ferrdict_sens_TM"/>
</dbReference>
<comment type="caution">
    <text evidence="4">The sequence shown here is derived from an EMBL/GenBank/DDBJ whole genome shotgun (WGS) entry which is preliminary data.</text>
</comment>
<dbReference type="Gene3D" id="3.55.50.30">
    <property type="match status" value="1"/>
</dbReference>
<gene>
    <name evidence="4" type="ORF">IQ13_2016</name>
</gene>
<dbReference type="PANTHER" id="PTHR30273">
    <property type="entry name" value="PERIPLASMIC SIGNAL SENSOR AND SIGMA FACTOR ACTIVATOR FECR-RELATED"/>
    <property type="match status" value="1"/>
</dbReference>
<dbReference type="Pfam" id="PF16344">
    <property type="entry name" value="FecR_C"/>
    <property type="match status" value="1"/>
</dbReference>
<dbReference type="AlphaFoldDB" id="A0A562SRL2"/>
<proteinExistence type="predicted"/>
<feature type="domain" description="FecR protein" evidence="2">
    <location>
        <begin position="136"/>
        <end position="230"/>
    </location>
</feature>
<reference evidence="4 5" key="1">
    <citation type="journal article" date="2015" name="Stand. Genomic Sci.">
        <title>Genomic Encyclopedia of Bacterial and Archaeal Type Strains, Phase III: the genomes of soil and plant-associated and newly described type strains.</title>
        <authorList>
            <person name="Whitman W.B."/>
            <person name="Woyke T."/>
            <person name="Klenk H.P."/>
            <person name="Zhou Y."/>
            <person name="Lilburn T.G."/>
            <person name="Beck B.J."/>
            <person name="De Vos P."/>
            <person name="Vandamme P."/>
            <person name="Eisen J.A."/>
            <person name="Garrity G."/>
            <person name="Hugenholtz P."/>
            <person name="Kyrpides N.C."/>
        </authorList>
    </citation>
    <scope>NUCLEOTIDE SEQUENCE [LARGE SCALE GENOMIC DNA]</scope>
    <source>
        <strain evidence="4 5">CGMCC 1.7271</strain>
    </source>
</reference>
<dbReference type="FunFam" id="2.60.120.1440:FF:000001">
    <property type="entry name" value="Putative anti-sigma factor"/>
    <property type="match status" value="1"/>
</dbReference>
<accession>A0A562SRL2</accession>
<dbReference type="Gene3D" id="2.60.120.1440">
    <property type="match status" value="1"/>
</dbReference>
<feature type="transmembrane region" description="Helical" evidence="1">
    <location>
        <begin position="101"/>
        <end position="119"/>
    </location>
</feature>
<dbReference type="InterPro" id="IPR006860">
    <property type="entry name" value="FecR"/>
</dbReference>
<dbReference type="InterPro" id="IPR032508">
    <property type="entry name" value="FecR_C"/>
</dbReference>
<feature type="domain" description="Protein FecR C-terminal" evidence="3">
    <location>
        <begin position="295"/>
        <end position="363"/>
    </location>
</feature>
<dbReference type="Pfam" id="PF04773">
    <property type="entry name" value="FecR"/>
    <property type="match status" value="1"/>
</dbReference>
<dbReference type="EMBL" id="VLLE01000003">
    <property type="protein sequence ID" value="TWI83897.1"/>
    <property type="molecule type" value="Genomic_DNA"/>
</dbReference>
<evidence type="ECO:0000259" key="3">
    <source>
        <dbReference type="Pfam" id="PF16344"/>
    </source>
</evidence>
<keyword evidence="1" id="KW-0472">Membrane</keyword>
<evidence type="ECO:0000256" key="1">
    <source>
        <dbReference type="SAM" id="Phobius"/>
    </source>
</evidence>
<keyword evidence="5" id="KW-1185">Reference proteome</keyword>
<dbReference type="OrthoDB" id="1523735at2"/>
<organism evidence="4 5">
    <name type="scientific">Lacibacter cauensis</name>
    <dbReference type="NCBI Taxonomy" id="510947"/>
    <lineage>
        <taxon>Bacteria</taxon>
        <taxon>Pseudomonadati</taxon>
        <taxon>Bacteroidota</taxon>
        <taxon>Chitinophagia</taxon>
        <taxon>Chitinophagales</taxon>
        <taxon>Chitinophagaceae</taxon>
        <taxon>Lacibacter</taxon>
    </lineage>
</organism>
<name>A0A562SRL2_9BACT</name>
<keyword evidence="1" id="KW-1133">Transmembrane helix</keyword>
<dbReference type="Proteomes" id="UP000316167">
    <property type="component" value="Unassembled WGS sequence"/>
</dbReference>
<dbReference type="GO" id="GO:0016989">
    <property type="term" value="F:sigma factor antagonist activity"/>
    <property type="evidence" value="ECO:0007669"/>
    <property type="project" value="TreeGrafter"/>
</dbReference>
<dbReference type="PIRSF" id="PIRSF018266">
    <property type="entry name" value="FecR"/>
    <property type="match status" value="1"/>
</dbReference>
<dbReference type="RefSeq" id="WP_144886177.1">
    <property type="nucleotide sequence ID" value="NZ_VLLE01000003.1"/>
</dbReference>
<sequence length="365" mass="41303">MSQEQYWILLSKKIAGEASPEELTELEQLMQQHPEWQYAAQNLADIWASEKDTNTADEEDAYLLHVQRMKEQGVGFEDNVLYAYPQAEQPRTSHFAAYRKIYISIAVAASILTAVFVFSSQLKSGSKVVAVKEPNEITTNNGSRTKVQLPDGSVVWLNAGSKIKYDENFGTQTRDVILSGEAFFDVVKNKEKPFVIHTPTIDIKVVGTAFNVKAYPKDPTTETSLIRGLIEVTIKNRSNDKIILTPNEKLIVENNPAGNRENASTGKPEPVISINPIKPNRNDSTINEIQWVQNRLVFDDEPLQEIARKMERWYNVTINIQTEELLDKRISGSFVNENIDQALEALSITGRFRYKRTNNTITINP</sequence>
<evidence type="ECO:0000313" key="5">
    <source>
        <dbReference type="Proteomes" id="UP000316167"/>
    </source>
</evidence>
<keyword evidence="1" id="KW-0812">Transmembrane</keyword>
<protein>
    <submittedName>
        <fullName evidence="4">FecR family protein</fullName>
    </submittedName>
</protein>